<sequence length="120" mass="14354">MGYLIGEFSNITGLSVDTLRYYEKEKLIFSHRDNINRRIYNDSDVKWIEFTIRLKKTGMKISDMKLYAELRYIGDSTVPDRLKLLNTQLEKLENDRKKLNEDIEFLNQKINIYKELLPTD</sequence>
<keyword evidence="3" id="KW-0238">DNA-binding</keyword>
<keyword evidence="5" id="KW-0175">Coiled coil</keyword>
<feature type="domain" description="HTH merR-type" evidence="6">
    <location>
        <begin position="1"/>
        <end position="70"/>
    </location>
</feature>
<dbReference type="InterPro" id="IPR047057">
    <property type="entry name" value="MerR_fam"/>
</dbReference>
<keyword evidence="1" id="KW-0678">Repressor</keyword>
<dbReference type="PRINTS" id="PR00040">
    <property type="entry name" value="HTHMERR"/>
</dbReference>
<dbReference type="CDD" id="cd01109">
    <property type="entry name" value="HTH_YyaN"/>
    <property type="match status" value="1"/>
</dbReference>
<evidence type="ECO:0000259" key="6">
    <source>
        <dbReference type="PROSITE" id="PS50937"/>
    </source>
</evidence>
<evidence type="ECO:0000313" key="8">
    <source>
        <dbReference type="Proteomes" id="UP000178622"/>
    </source>
</evidence>
<evidence type="ECO:0000313" key="7">
    <source>
        <dbReference type="EMBL" id="OFI49004.1"/>
    </source>
</evidence>
<dbReference type="SUPFAM" id="SSF46955">
    <property type="entry name" value="Putative DNA-binding domain"/>
    <property type="match status" value="1"/>
</dbReference>
<dbReference type="STRING" id="1859473.BG261_04905"/>
<keyword evidence="8" id="KW-1185">Reference proteome</keyword>
<dbReference type="PROSITE" id="PS50937">
    <property type="entry name" value="HTH_MERR_2"/>
    <property type="match status" value="1"/>
</dbReference>
<protein>
    <submittedName>
        <fullName evidence="7">MerR family transcriptional regulator</fullName>
    </submittedName>
</protein>
<proteinExistence type="predicted"/>
<evidence type="ECO:0000256" key="1">
    <source>
        <dbReference type="ARBA" id="ARBA00022491"/>
    </source>
</evidence>
<evidence type="ECO:0000256" key="2">
    <source>
        <dbReference type="ARBA" id="ARBA00023015"/>
    </source>
</evidence>
<dbReference type="Gene3D" id="1.10.1660.10">
    <property type="match status" value="1"/>
</dbReference>
<dbReference type="PANTHER" id="PTHR30204:SF69">
    <property type="entry name" value="MERR-FAMILY TRANSCRIPTIONAL REGULATOR"/>
    <property type="match status" value="1"/>
</dbReference>
<dbReference type="PANTHER" id="PTHR30204">
    <property type="entry name" value="REDOX-CYCLING DRUG-SENSING TRANSCRIPTIONAL ACTIVATOR SOXR"/>
    <property type="match status" value="1"/>
</dbReference>
<reference evidence="8" key="1">
    <citation type="submission" date="2016-09" db="EMBL/GenBank/DDBJ databases">
        <title>Draft genome sequence of a novel species of the family Streptococcaceae isolated from flowers.</title>
        <authorList>
            <person name="Chuah L.-O."/>
            <person name="Yap K.-P."/>
            <person name="Thong K.L."/>
            <person name="Liong M.T."/>
            <person name="Ahmad R."/>
            <person name="Rusul G."/>
        </authorList>
    </citation>
    <scope>NUCLEOTIDE SEQUENCE [LARGE SCALE GENOMIC DNA]</scope>
    <source>
        <strain evidence="8">DF1</strain>
    </source>
</reference>
<feature type="coiled-coil region" evidence="5">
    <location>
        <begin position="82"/>
        <end position="116"/>
    </location>
</feature>
<organism evidence="7 8">
    <name type="scientific">Floricoccus tropicus</name>
    <dbReference type="NCBI Taxonomy" id="1859473"/>
    <lineage>
        <taxon>Bacteria</taxon>
        <taxon>Bacillati</taxon>
        <taxon>Bacillota</taxon>
        <taxon>Bacilli</taxon>
        <taxon>Lactobacillales</taxon>
        <taxon>Streptococcaceae</taxon>
        <taxon>Floricoccus</taxon>
    </lineage>
</organism>
<comment type="caution">
    <text evidence="7">The sequence shown here is derived from an EMBL/GenBank/DDBJ whole genome shotgun (WGS) entry which is preliminary data.</text>
</comment>
<dbReference type="InterPro" id="IPR009061">
    <property type="entry name" value="DNA-bd_dom_put_sf"/>
</dbReference>
<dbReference type="Proteomes" id="UP000178622">
    <property type="component" value="Unassembled WGS sequence"/>
</dbReference>
<dbReference type="Pfam" id="PF13411">
    <property type="entry name" value="MerR_1"/>
    <property type="match status" value="1"/>
</dbReference>
<dbReference type="SMART" id="SM00422">
    <property type="entry name" value="HTH_MERR"/>
    <property type="match status" value="1"/>
</dbReference>
<dbReference type="GO" id="GO:0003700">
    <property type="term" value="F:DNA-binding transcription factor activity"/>
    <property type="evidence" value="ECO:0007669"/>
    <property type="project" value="InterPro"/>
</dbReference>
<dbReference type="RefSeq" id="WP_070792652.1">
    <property type="nucleotide sequence ID" value="NZ_MKIR01000022.1"/>
</dbReference>
<dbReference type="EMBL" id="MKIR01000022">
    <property type="protein sequence ID" value="OFI49004.1"/>
    <property type="molecule type" value="Genomic_DNA"/>
</dbReference>
<keyword evidence="4" id="KW-0804">Transcription</keyword>
<dbReference type="AlphaFoldDB" id="A0A1E8GL73"/>
<dbReference type="GO" id="GO:0003677">
    <property type="term" value="F:DNA binding"/>
    <property type="evidence" value="ECO:0007669"/>
    <property type="project" value="UniProtKB-KW"/>
</dbReference>
<dbReference type="OrthoDB" id="9811174at2"/>
<evidence type="ECO:0000256" key="5">
    <source>
        <dbReference type="SAM" id="Coils"/>
    </source>
</evidence>
<name>A0A1E8GL73_9LACT</name>
<dbReference type="InterPro" id="IPR000551">
    <property type="entry name" value="MerR-type_HTH_dom"/>
</dbReference>
<evidence type="ECO:0000256" key="3">
    <source>
        <dbReference type="ARBA" id="ARBA00023125"/>
    </source>
</evidence>
<accession>A0A1E8GL73</accession>
<evidence type="ECO:0000256" key="4">
    <source>
        <dbReference type="ARBA" id="ARBA00023163"/>
    </source>
</evidence>
<keyword evidence="2" id="KW-0805">Transcription regulation</keyword>
<gene>
    <name evidence="7" type="ORF">BG261_04905</name>
</gene>